<dbReference type="EMBL" id="AUWU02000006">
    <property type="protein sequence ID" value="KAH0572369.1"/>
    <property type="molecule type" value="Genomic_DNA"/>
</dbReference>
<dbReference type="AlphaFoldDB" id="V6LAJ3"/>
<proteinExistence type="predicted"/>
<name>V6LAJ3_9EUKA</name>
<accession>V6LAJ3</accession>
<keyword evidence="3" id="KW-1185">Reference proteome</keyword>
<dbReference type="VEuPathDB" id="GiardiaDB:SS50377_26579"/>
<dbReference type="Proteomes" id="UP000018208">
    <property type="component" value="Unassembled WGS sequence"/>
</dbReference>
<reference evidence="2" key="2">
    <citation type="submission" date="2020-12" db="EMBL/GenBank/DDBJ databases">
        <title>New Spironucleus salmonicida genome in near-complete chromosomes.</title>
        <authorList>
            <person name="Xu F."/>
            <person name="Kurt Z."/>
            <person name="Jimenez-Gonzalez A."/>
            <person name="Astvaldsson A."/>
            <person name="Andersson J.O."/>
            <person name="Svard S.G."/>
        </authorList>
    </citation>
    <scope>NUCLEOTIDE SEQUENCE</scope>
    <source>
        <strain evidence="2">ATCC 50377</strain>
    </source>
</reference>
<reference evidence="1 2" key="1">
    <citation type="journal article" date="2014" name="PLoS Genet.">
        <title>The Genome of Spironucleus salmonicida Highlights a Fish Pathogen Adapted to Fluctuating Environments.</title>
        <authorList>
            <person name="Xu F."/>
            <person name="Jerlstrom-Hultqvist J."/>
            <person name="Einarsson E."/>
            <person name="Astvaldsson A."/>
            <person name="Svard S.G."/>
            <person name="Andersson J.O."/>
        </authorList>
    </citation>
    <scope>NUCLEOTIDE SEQUENCE</scope>
    <source>
        <strain evidence="2">ATCC 50377</strain>
    </source>
</reference>
<evidence type="ECO:0000313" key="1">
    <source>
        <dbReference type="EMBL" id="EST41432.1"/>
    </source>
</evidence>
<dbReference type="EMBL" id="KI546170">
    <property type="protein sequence ID" value="EST41432.1"/>
    <property type="molecule type" value="Genomic_DNA"/>
</dbReference>
<protein>
    <recommendedName>
        <fullName evidence="4">Protein kinase domain-containing protein</fullName>
    </recommendedName>
</protein>
<evidence type="ECO:0000313" key="3">
    <source>
        <dbReference type="Proteomes" id="UP000018208"/>
    </source>
</evidence>
<sequence>MLQQMTIDIKQTYQKVKFNAQFYEIKKPTILPSLHLALPTNTQINDIFVERLQIITSTALFYRIQHQNATKIIKLFKQSSNEQLLQRKENAFLLLVRKLNYGLIPATTTTTILDSQVTIYEQFDFSLDQIIQLKPLSIQHIRIIVQQCAQLLNSARQFRFYSGCFTSKTIFFQANNPARMMFPNFEKSIKLQGVEKFINFQVQKTTPYLTEQSINKNVKLDILTPECIYQTAAVPAFSDSFELGTLIYELWTGKQLFKAENEFMLVKQYLQILGIPGEREIKSKFFTSFDYNQFILYRRKYEYLGFNEQSDYLPVSDVILQNTVYDGKLSGYNLLKQLMRNVFYCNCEGNDQVEELAILKLVWGLIQGDVNKRYGLEEVVVWIQGNLV</sequence>
<organism evidence="1">
    <name type="scientific">Spironucleus salmonicida</name>
    <dbReference type="NCBI Taxonomy" id="348837"/>
    <lineage>
        <taxon>Eukaryota</taxon>
        <taxon>Metamonada</taxon>
        <taxon>Diplomonadida</taxon>
        <taxon>Hexamitidae</taxon>
        <taxon>Hexamitinae</taxon>
        <taxon>Spironucleus</taxon>
    </lineage>
</organism>
<dbReference type="SUPFAM" id="SSF56112">
    <property type="entry name" value="Protein kinase-like (PK-like)"/>
    <property type="match status" value="1"/>
</dbReference>
<dbReference type="InterPro" id="IPR011009">
    <property type="entry name" value="Kinase-like_dom_sf"/>
</dbReference>
<evidence type="ECO:0000313" key="2">
    <source>
        <dbReference type="EMBL" id="KAH0572369.1"/>
    </source>
</evidence>
<gene>
    <name evidence="1" type="ORF">SS50377_19149</name>
    <name evidence="2" type="ORF">SS50377_26579</name>
</gene>
<dbReference type="Gene3D" id="1.10.510.10">
    <property type="entry name" value="Transferase(Phosphotransferase) domain 1"/>
    <property type="match status" value="1"/>
</dbReference>
<evidence type="ECO:0008006" key="4">
    <source>
        <dbReference type="Google" id="ProtNLM"/>
    </source>
</evidence>